<dbReference type="GO" id="GO:0004930">
    <property type="term" value="F:G protein-coupled receptor activity"/>
    <property type="evidence" value="ECO:0007669"/>
    <property type="project" value="UniProtKB-KW"/>
</dbReference>
<keyword evidence="7" id="KW-0675">Receptor</keyword>
<evidence type="ECO:0000256" key="2">
    <source>
        <dbReference type="ARBA" id="ARBA00022475"/>
    </source>
</evidence>
<evidence type="ECO:0000313" key="12">
    <source>
        <dbReference type="Proteomes" id="UP000018468"/>
    </source>
</evidence>
<dbReference type="GeneTree" id="ENSGT00940000170563"/>
<dbReference type="Gene3D" id="1.20.1070.10">
    <property type="entry name" value="Rhodopsin 7-helix transmembrane proteins"/>
    <property type="match status" value="1"/>
</dbReference>
<keyword evidence="12" id="KW-1185">Reference proteome</keyword>
<organism evidence="11 12">
    <name type="scientific">Lepisosteus oculatus</name>
    <name type="common">Spotted gar</name>
    <dbReference type="NCBI Taxonomy" id="7918"/>
    <lineage>
        <taxon>Eukaryota</taxon>
        <taxon>Metazoa</taxon>
        <taxon>Chordata</taxon>
        <taxon>Craniata</taxon>
        <taxon>Vertebrata</taxon>
        <taxon>Euteleostomi</taxon>
        <taxon>Actinopterygii</taxon>
        <taxon>Neopterygii</taxon>
        <taxon>Holostei</taxon>
        <taxon>Semionotiformes</taxon>
        <taxon>Lepisosteidae</taxon>
        <taxon>Lepisosteus</taxon>
    </lineage>
</organism>
<dbReference type="HOGENOM" id="CLU_070240_0_0_1"/>
<dbReference type="InterPro" id="IPR052477">
    <property type="entry name" value="Orphan_GPCR1"/>
</dbReference>
<dbReference type="PANTHER" id="PTHR46272:SF4">
    <property type="entry name" value="G-PROTEIN COUPLED RECEPTORS FAMILY 1 PROFILE DOMAIN-CONTAINING PROTEIN"/>
    <property type="match status" value="1"/>
</dbReference>
<dbReference type="SUPFAM" id="SSF81321">
    <property type="entry name" value="Family A G protein-coupled receptor-like"/>
    <property type="match status" value="1"/>
</dbReference>
<keyword evidence="8" id="KW-0807">Transducer</keyword>
<reference evidence="12" key="1">
    <citation type="submission" date="2011-12" db="EMBL/GenBank/DDBJ databases">
        <title>The Draft Genome of Lepisosteus oculatus.</title>
        <authorList>
            <consortium name="The Broad Institute Genome Assembly &amp; Analysis Group"/>
            <consortium name="Computational R&amp;D Group"/>
            <consortium name="and Sequencing Platform"/>
            <person name="Di Palma F."/>
            <person name="Alfoldi J."/>
            <person name="Johnson J."/>
            <person name="Berlin A."/>
            <person name="Gnerre S."/>
            <person name="Jaffe D."/>
            <person name="MacCallum I."/>
            <person name="Young S."/>
            <person name="Walker B.J."/>
            <person name="Lander E.S."/>
            <person name="Lindblad-Toh K."/>
        </authorList>
    </citation>
    <scope>NUCLEOTIDE SEQUENCE [LARGE SCALE GENOMIC DNA]</scope>
</reference>
<evidence type="ECO:0000256" key="4">
    <source>
        <dbReference type="ARBA" id="ARBA00022989"/>
    </source>
</evidence>
<evidence type="ECO:0000256" key="8">
    <source>
        <dbReference type="ARBA" id="ARBA00023224"/>
    </source>
</evidence>
<dbReference type="PROSITE" id="PS50262">
    <property type="entry name" value="G_PROTEIN_RECEP_F1_2"/>
    <property type="match status" value="1"/>
</dbReference>
<dbReference type="InterPro" id="IPR000276">
    <property type="entry name" value="GPCR_Rhodpsn"/>
</dbReference>
<sequence length="318" mass="35558">SRPLSVMVLLKAFGPHSCLFSLPANLLSIFVLCFRPCGISKSTVIYLVSLAVVDTLFLVLGGLVDVIESWLHPQLSYQSALLCGSITFNEYWTLFSSQWIVTAFTLERYLVLRNGTLRRCFSRPHVALSLVLTTVLVSQVVSIPCYWLYEAWPGGGVEPGLPTNFSQQPITYRCLFQSTPSSRAMVWVHIIISGLLPMGLTLSFSVLITLQFKRKARVFVESVHSAMFRLTRTRLRRSSNIQITVAVTTVCLTLPRYVTYSLLDASTSLTAQERDNQADPLNTAADVGLMLQWLSLVIHFCLFCCVSSGFRRESLTLL</sequence>
<feature type="transmembrane region" description="Helical" evidence="9">
    <location>
        <begin position="124"/>
        <end position="149"/>
    </location>
</feature>
<dbReference type="EMBL" id="AHAT01009602">
    <property type="status" value="NOT_ANNOTATED_CDS"/>
    <property type="molecule type" value="Genomic_DNA"/>
</dbReference>
<feature type="domain" description="G-protein coupled receptors family 1 profile" evidence="10">
    <location>
        <begin position="24"/>
        <end position="303"/>
    </location>
</feature>
<evidence type="ECO:0000259" key="10">
    <source>
        <dbReference type="PROSITE" id="PS50262"/>
    </source>
</evidence>
<evidence type="ECO:0000256" key="1">
    <source>
        <dbReference type="ARBA" id="ARBA00004651"/>
    </source>
</evidence>
<accession>W5NP26</accession>
<reference evidence="11" key="3">
    <citation type="submission" date="2025-09" db="UniProtKB">
        <authorList>
            <consortium name="Ensembl"/>
        </authorList>
    </citation>
    <scope>IDENTIFICATION</scope>
</reference>
<feature type="transmembrane region" description="Helical" evidence="9">
    <location>
        <begin position="91"/>
        <end position="112"/>
    </location>
</feature>
<feature type="transmembrane region" description="Helical" evidence="9">
    <location>
        <begin position="239"/>
        <end position="258"/>
    </location>
</feature>
<evidence type="ECO:0000256" key="9">
    <source>
        <dbReference type="SAM" id="Phobius"/>
    </source>
</evidence>
<name>W5NP26_LEPOC</name>
<reference evidence="11" key="2">
    <citation type="submission" date="2025-08" db="UniProtKB">
        <authorList>
            <consortium name="Ensembl"/>
        </authorList>
    </citation>
    <scope>IDENTIFICATION</scope>
</reference>
<protein>
    <recommendedName>
        <fullName evidence="10">G-protein coupled receptors family 1 profile domain-containing protein</fullName>
    </recommendedName>
</protein>
<keyword evidence="4 9" id="KW-1133">Transmembrane helix</keyword>
<dbReference type="Proteomes" id="UP000018468">
    <property type="component" value="Linkage group LG6"/>
</dbReference>
<dbReference type="GO" id="GO:0007186">
    <property type="term" value="P:G protein-coupled receptor signaling pathway"/>
    <property type="evidence" value="ECO:0000318"/>
    <property type="project" value="GO_Central"/>
</dbReference>
<evidence type="ECO:0000256" key="7">
    <source>
        <dbReference type="ARBA" id="ARBA00023170"/>
    </source>
</evidence>
<comment type="subcellular location">
    <subcellularLocation>
        <location evidence="1">Cell membrane</location>
        <topology evidence="1">Multi-pass membrane protein</topology>
    </subcellularLocation>
</comment>
<evidence type="ECO:0000256" key="3">
    <source>
        <dbReference type="ARBA" id="ARBA00022692"/>
    </source>
</evidence>
<dbReference type="InParanoid" id="W5NP26"/>
<dbReference type="eggNOG" id="KOG3656">
    <property type="taxonomic scope" value="Eukaryota"/>
</dbReference>
<dbReference type="PROSITE" id="PS00237">
    <property type="entry name" value="G_PROTEIN_RECEP_F1_1"/>
    <property type="match status" value="1"/>
</dbReference>
<proteinExistence type="predicted"/>
<feature type="transmembrane region" description="Helical" evidence="9">
    <location>
        <begin position="290"/>
        <end position="310"/>
    </location>
</feature>
<dbReference type="OMA" id="SSQWIVT"/>
<evidence type="ECO:0000256" key="6">
    <source>
        <dbReference type="ARBA" id="ARBA00023136"/>
    </source>
</evidence>
<dbReference type="Ensembl" id="ENSLOCT00000022426.1">
    <property type="protein sequence ID" value="ENSLOCP00000022385.1"/>
    <property type="gene ID" value="ENSLOCG00000018284.1"/>
</dbReference>
<dbReference type="AlphaFoldDB" id="W5NP26"/>
<dbReference type="InterPro" id="IPR017452">
    <property type="entry name" value="GPCR_Rhodpsn_7TM"/>
</dbReference>
<evidence type="ECO:0000256" key="5">
    <source>
        <dbReference type="ARBA" id="ARBA00023040"/>
    </source>
</evidence>
<dbReference type="Pfam" id="PF00001">
    <property type="entry name" value="7tm_1"/>
    <property type="match status" value="1"/>
</dbReference>
<keyword evidence="3 9" id="KW-0812">Transmembrane</keyword>
<keyword evidence="5" id="KW-0297">G-protein coupled receptor</keyword>
<dbReference type="PANTHER" id="PTHR46272">
    <property type="entry name" value="G_PROTEIN_RECEP_F1_2 DOMAIN-CONTAINING PROTEIN"/>
    <property type="match status" value="1"/>
</dbReference>
<keyword evidence="6 9" id="KW-0472">Membrane</keyword>
<dbReference type="GO" id="GO:0005886">
    <property type="term" value="C:plasma membrane"/>
    <property type="evidence" value="ECO:0000318"/>
    <property type="project" value="GO_Central"/>
</dbReference>
<feature type="transmembrane region" description="Helical" evidence="9">
    <location>
        <begin position="44"/>
        <end position="71"/>
    </location>
</feature>
<feature type="transmembrane region" description="Helical" evidence="9">
    <location>
        <begin position="12"/>
        <end position="32"/>
    </location>
</feature>
<keyword evidence="2" id="KW-1003">Cell membrane</keyword>
<evidence type="ECO:0000313" key="11">
    <source>
        <dbReference type="Ensembl" id="ENSLOCP00000022385.1"/>
    </source>
</evidence>
<feature type="transmembrane region" description="Helical" evidence="9">
    <location>
        <begin position="186"/>
        <end position="210"/>
    </location>
</feature>